<evidence type="ECO:0000313" key="1">
    <source>
        <dbReference type="EMBL" id="QHS90521.1"/>
    </source>
</evidence>
<accession>A0A6C0BFF4</accession>
<sequence>MNIDTTLAEVFVPKTTNVKLSPKVDLSKIELQKLQFQMHQHSIRNKKKYQPFFNFSETTSFDNCNMGDLVDKEIQRKLSNKGWKSLPMSFKWELICKYLESEEVKSNMCQNDISKLKASLKKDVLCGKEINVKYDVQQIKITQITV</sequence>
<dbReference type="AlphaFoldDB" id="A0A6C0BFF4"/>
<reference evidence="1" key="1">
    <citation type="journal article" date="2020" name="Nature">
        <title>Giant virus diversity and host interactions through global metagenomics.</title>
        <authorList>
            <person name="Schulz F."/>
            <person name="Roux S."/>
            <person name="Paez-Espino D."/>
            <person name="Jungbluth S."/>
            <person name="Walsh D.A."/>
            <person name="Denef V.J."/>
            <person name="McMahon K.D."/>
            <person name="Konstantinidis K.T."/>
            <person name="Eloe-Fadrosh E.A."/>
            <person name="Kyrpides N.C."/>
            <person name="Woyke T."/>
        </authorList>
    </citation>
    <scope>NUCLEOTIDE SEQUENCE</scope>
    <source>
        <strain evidence="1">GVMAG-M-3300010354-11</strain>
    </source>
</reference>
<protein>
    <submittedName>
        <fullName evidence="1">Uncharacterized protein</fullName>
    </submittedName>
</protein>
<name>A0A6C0BFF4_9ZZZZ</name>
<dbReference type="EMBL" id="MN739140">
    <property type="protein sequence ID" value="QHS90521.1"/>
    <property type="molecule type" value="Genomic_DNA"/>
</dbReference>
<proteinExistence type="predicted"/>
<organism evidence="1">
    <name type="scientific">viral metagenome</name>
    <dbReference type="NCBI Taxonomy" id="1070528"/>
    <lineage>
        <taxon>unclassified sequences</taxon>
        <taxon>metagenomes</taxon>
        <taxon>organismal metagenomes</taxon>
    </lineage>
</organism>